<gene>
    <name evidence="1" type="ORF">VNO80_19101</name>
</gene>
<comment type="caution">
    <text evidence="1">The sequence shown here is derived from an EMBL/GenBank/DDBJ whole genome shotgun (WGS) entry which is preliminary data.</text>
</comment>
<protein>
    <submittedName>
        <fullName evidence="1">Uncharacterized protein</fullName>
    </submittedName>
</protein>
<sequence length="115" mass="12599">MILVLWKWTLYLANPVEEPNVMDMDIPQLDAASTQGKGVGEVDVDVGKDAEHGKDDVGLGAIFACKDDFEDVIAAYAMHFGRWKGYKILQEITALSYSCTTILSDLQCSAEAVVK</sequence>
<proteinExistence type="predicted"/>
<accession>A0AAN9MFD7</accession>
<keyword evidence="2" id="KW-1185">Reference proteome</keyword>
<name>A0AAN9MFD7_PHACN</name>
<dbReference type="EMBL" id="JAYMYR010000007">
    <property type="protein sequence ID" value="KAK7353650.1"/>
    <property type="molecule type" value="Genomic_DNA"/>
</dbReference>
<dbReference type="Proteomes" id="UP001374584">
    <property type="component" value="Unassembled WGS sequence"/>
</dbReference>
<dbReference type="AlphaFoldDB" id="A0AAN9MFD7"/>
<reference evidence="1 2" key="1">
    <citation type="submission" date="2024-01" db="EMBL/GenBank/DDBJ databases">
        <title>The genomes of 5 underutilized Papilionoideae crops provide insights into root nodulation and disease resistanc.</title>
        <authorList>
            <person name="Jiang F."/>
        </authorList>
    </citation>
    <scope>NUCLEOTIDE SEQUENCE [LARGE SCALE GENOMIC DNA]</scope>
    <source>
        <strain evidence="1">JINMINGXINNONG_FW02</strain>
        <tissue evidence="1">Leaves</tissue>
    </source>
</reference>
<evidence type="ECO:0000313" key="1">
    <source>
        <dbReference type="EMBL" id="KAK7353650.1"/>
    </source>
</evidence>
<organism evidence="1 2">
    <name type="scientific">Phaseolus coccineus</name>
    <name type="common">Scarlet runner bean</name>
    <name type="synonym">Phaseolus multiflorus</name>
    <dbReference type="NCBI Taxonomy" id="3886"/>
    <lineage>
        <taxon>Eukaryota</taxon>
        <taxon>Viridiplantae</taxon>
        <taxon>Streptophyta</taxon>
        <taxon>Embryophyta</taxon>
        <taxon>Tracheophyta</taxon>
        <taxon>Spermatophyta</taxon>
        <taxon>Magnoliopsida</taxon>
        <taxon>eudicotyledons</taxon>
        <taxon>Gunneridae</taxon>
        <taxon>Pentapetalae</taxon>
        <taxon>rosids</taxon>
        <taxon>fabids</taxon>
        <taxon>Fabales</taxon>
        <taxon>Fabaceae</taxon>
        <taxon>Papilionoideae</taxon>
        <taxon>50 kb inversion clade</taxon>
        <taxon>NPAAA clade</taxon>
        <taxon>indigoferoid/millettioid clade</taxon>
        <taxon>Phaseoleae</taxon>
        <taxon>Phaseolus</taxon>
    </lineage>
</organism>
<evidence type="ECO:0000313" key="2">
    <source>
        <dbReference type="Proteomes" id="UP001374584"/>
    </source>
</evidence>